<evidence type="ECO:0000313" key="2">
    <source>
        <dbReference type="EMBL" id="VFK56042.1"/>
    </source>
</evidence>
<keyword evidence="1" id="KW-0175">Coiled coil</keyword>
<dbReference type="EMBL" id="CAADFY010000079">
    <property type="protein sequence ID" value="VFK56042.1"/>
    <property type="molecule type" value="Genomic_DNA"/>
</dbReference>
<feature type="coiled-coil region" evidence="1">
    <location>
        <begin position="41"/>
        <end position="68"/>
    </location>
</feature>
<dbReference type="EMBL" id="CAADFV010000076">
    <property type="protein sequence ID" value="VFK62228.1"/>
    <property type="molecule type" value="Genomic_DNA"/>
</dbReference>
<proteinExistence type="predicted"/>
<evidence type="ECO:0000256" key="1">
    <source>
        <dbReference type="SAM" id="Coils"/>
    </source>
</evidence>
<evidence type="ECO:0000313" key="4">
    <source>
        <dbReference type="EMBL" id="VFK62228.1"/>
    </source>
</evidence>
<evidence type="ECO:0000313" key="3">
    <source>
        <dbReference type="EMBL" id="VFK56328.1"/>
    </source>
</evidence>
<organism evidence="4">
    <name type="scientific">Candidatus Kentrum sp. TUN</name>
    <dbReference type="NCBI Taxonomy" id="2126343"/>
    <lineage>
        <taxon>Bacteria</taxon>
        <taxon>Pseudomonadati</taxon>
        <taxon>Pseudomonadota</taxon>
        <taxon>Gammaproteobacteria</taxon>
        <taxon>Candidatus Kentrum</taxon>
    </lineage>
</organism>
<sequence length="147" mass="16448">MKVPCINRVNFLSVGGFALFLVFASFSARADVQALGRLFFADEERRELDRLRDEYKKLENSEIRKKQSTLLTESFTINGVVLRSDGNNTFWVNGTSVSESGADQAGIHVIEQSDNTIKIGFSHGSNDVQLKPGQKVIFRENDVPDVH</sequence>
<name>A0A451A889_9GAMM</name>
<protein>
    <submittedName>
        <fullName evidence="4">Uncharacterized protein</fullName>
    </submittedName>
</protein>
<dbReference type="EMBL" id="CAADFX010000044">
    <property type="protein sequence ID" value="VFK56328.1"/>
    <property type="molecule type" value="Genomic_DNA"/>
</dbReference>
<reference evidence="4" key="1">
    <citation type="submission" date="2019-02" db="EMBL/GenBank/DDBJ databases">
        <authorList>
            <person name="Gruber-Vodicka R. H."/>
            <person name="Seah K. B. B."/>
        </authorList>
    </citation>
    <scope>NUCLEOTIDE SEQUENCE</scope>
    <source>
        <strain evidence="3">BECK_BY1</strain>
        <strain evidence="4">BECK_BY2</strain>
        <strain evidence="2">BECK_BY3</strain>
    </source>
</reference>
<gene>
    <name evidence="3" type="ORF">BECKTUN1418D_GA0071000_104415</name>
    <name evidence="4" type="ORF">BECKTUN1418E_GA0071001_10764</name>
    <name evidence="2" type="ORF">BECKTUN1418F_GA0071002_10794</name>
</gene>
<dbReference type="AlphaFoldDB" id="A0A451A889"/>
<accession>A0A451A889</accession>